<proteinExistence type="predicted"/>
<reference evidence="2 3" key="1">
    <citation type="submission" date="2020-04" db="EMBL/GenBank/DDBJ databases">
        <title>MicrobeNet Type strains.</title>
        <authorList>
            <person name="Nicholson A.C."/>
        </authorList>
    </citation>
    <scope>NUCLEOTIDE SEQUENCE [LARGE SCALE GENOMIC DNA]</scope>
    <source>
        <strain evidence="2 3">DSM 40738</strain>
    </source>
</reference>
<organism evidence="2 3">
    <name type="scientific">Streptomyces somaliensis (strain ATCC 33201 / DSM 40738 / JCM 12659 / KCTC 9044 / NCTC 11332 / NRRL B-12077 / IP 733)</name>
    <dbReference type="NCBI Taxonomy" id="1134445"/>
    <lineage>
        <taxon>Bacteria</taxon>
        <taxon>Bacillati</taxon>
        <taxon>Actinomycetota</taxon>
        <taxon>Actinomycetes</taxon>
        <taxon>Kitasatosporales</taxon>
        <taxon>Streptomycetaceae</taxon>
        <taxon>Streptomyces</taxon>
    </lineage>
</organism>
<evidence type="ECO:0000313" key="2">
    <source>
        <dbReference type="EMBL" id="NKY14915.1"/>
    </source>
</evidence>
<accession>A0AA44DEQ1</accession>
<feature type="compositionally biased region" description="Pro residues" evidence="1">
    <location>
        <begin position="1"/>
        <end position="12"/>
    </location>
</feature>
<keyword evidence="3" id="KW-1185">Reference proteome</keyword>
<evidence type="ECO:0000313" key="3">
    <source>
        <dbReference type="Proteomes" id="UP000570003"/>
    </source>
</evidence>
<dbReference type="EMBL" id="JAAXOU010000120">
    <property type="protein sequence ID" value="NKY14915.1"/>
    <property type="molecule type" value="Genomic_DNA"/>
</dbReference>
<dbReference type="Proteomes" id="UP000570003">
    <property type="component" value="Unassembled WGS sequence"/>
</dbReference>
<protein>
    <submittedName>
        <fullName evidence="2">Uncharacterized protein</fullName>
    </submittedName>
</protein>
<name>A0AA44DEQ1_STRE0</name>
<dbReference type="RefSeq" id="WP_168439122.1">
    <property type="nucleotide sequence ID" value="NZ_JAAXOU010000120.1"/>
</dbReference>
<gene>
    <name evidence="2" type="ORF">HGA06_12310</name>
</gene>
<sequence>MDATPPPEPRSPSAPGTAGAPAPPPARPGPDGGAVPPLGVGRTATGHAAVDALLERLGDADHLPTEGHPRVYEDVHEGLRDALAALDADPRPGSPNDHRS</sequence>
<comment type="caution">
    <text evidence="2">The sequence shown here is derived from an EMBL/GenBank/DDBJ whole genome shotgun (WGS) entry which is preliminary data.</text>
</comment>
<evidence type="ECO:0000256" key="1">
    <source>
        <dbReference type="SAM" id="MobiDB-lite"/>
    </source>
</evidence>
<feature type="region of interest" description="Disordered" evidence="1">
    <location>
        <begin position="1"/>
        <end position="47"/>
    </location>
</feature>
<dbReference type="AlphaFoldDB" id="A0AA44DEQ1"/>